<sequence length="69" mass="7644">MNNEFQITALCRTTHAEAIAEAELSRLTPRSPGPARRWTARAMRRLADRISPEPAGARPGPAHRRPTTV</sequence>
<name>A0A852V1S7_9ACTN</name>
<comment type="caution">
    <text evidence="2">The sequence shown here is derived from an EMBL/GenBank/DDBJ whole genome shotgun (WGS) entry which is preliminary data.</text>
</comment>
<evidence type="ECO:0000256" key="1">
    <source>
        <dbReference type="SAM" id="MobiDB-lite"/>
    </source>
</evidence>
<reference evidence="2 3" key="1">
    <citation type="submission" date="2020-07" db="EMBL/GenBank/DDBJ databases">
        <title>Sequencing the genomes of 1000 actinobacteria strains.</title>
        <authorList>
            <person name="Klenk H.-P."/>
        </authorList>
    </citation>
    <scope>NUCLEOTIDE SEQUENCE [LARGE SCALE GENOMIC DNA]</scope>
    <source>
        <strain evidence="2 3">DSM 45763</strain>
    </source>
</reference>
<proteinExistence type="predicted"/>
<feature type="region of interest" description="Disordered" evidence="1">
    <location>
        <begin position="47"/>
        <end position="69"/>
    </location>
</feature>
<dbReference type="EMBL" id="JACCCO010000002">
    <property type="protein sequence ID" value="NYF41976.1"/>
    <property type="molecule type" value="Genomic_DNA"/>
</dbReference>
<evidence type="ECO:0000313" key="2">
    <source>
        <dbReference type="EMBL" id="NYF41976.1"/>
    </source>
</evidence>
<evidence type="ECO:0000313" key="3">
    <source>
        <dbReference type="Proteomes" id="UP000576393"/>
    </source>
</evidence>
<dbReference type="Proteomes" id="UP000576393">
    <property type="component" value="Unassembled WGS sequence"/>
</dbReference>
<keyword evidence="3" id="KW-1185">Reference proteome</keyword>
<gene>
    <name evidence="2" type="ORF">HDA43_004177</name>
</gene>
<organism evidence="2 3">
    <name type="scientific">Streptosporangium sandarakinum</name>
    <dbReference type="NCBI Taxonomy" id="1260955"/>
    <lineage>
        <taxon>Bacteria</taxon>
        <taxon>Bacillati</taxon>
        <taxon>Actinomycetota</taxon>
        <taxon>Actinomycetes</taxon>
        <taxon>Streptosporangiales</taxon>
        <taxon>Streptosporangiaceae</taxon>
        <taxon>Streptosporangium</taxon>
    </lineage>
</organism>
<accession>A0A852V1S7</accession>
<dbReference type="AlphaFoldDB" id="A0A852V1S7"/>
<protein>
    <submittedName>
        <fullName evidence="2">Uncharacterized protein</fullName>
    </submittedName>
</protein>
<dbReference type="RefSeq" id="WP_179824188.1">
    <property type="nucleotide sequence ID" value="NZ_JACCCO010000002.1"/>
</dbReference>